<dbReference type="InterPro" id="IPR055152">
    <property type="entry name" value="Transketolase-like_C_2"/>
</dbReference>
<dbReference type="CDD" id="cd02012">
    <property type="entry name" value="TPP_TK"/>
    <property type="match status" value="1"/>
</dbReference>
<comment type="cofactor">
    <cofactor evidence="1">
        <name>Co(2+)</name>
        <dbReference type="ChEBI" id="CHEBI:48828"/>
    </cofactor>
</comment>
<dbReference type="PANTHER" id="PTHR43522">
    <property type="entry name" value="TRANSKETOLASE"/>
    <property type="match status" value="1"/>
</dbReference>
<keyword evidence="7" id="KW-0460">Magnesium</keyword>
<evidence type="ECO:0000313" key="11">
    <source>
        <dbReference type="Proteomes" id="UP000179179"/>
    </source>
</evidence>
<name>A0A1F7ZNL3_9EURO</name>
<comment type="cofactor">
    <cofactor evidence="2">
        <name>Mg(2+)</name>
        <dbReference type="ChEBI" id="CHEBI:18420"/>
    </cofactor>
</comment>
<dbReference type="GO" id="GO:0005634">
    <property type="term" value="C:nucleus"/>
    <property type="evidence" value="ECO:0007669"/>
    <property type="project" value="TreeGrafter"/>
</dbReference>
<evidence type="ECO:0000256" key="6">
    <source>
        <dbReference type="ARBA" id="ARBA00022723"/>
    </source>
</evidence>
<evidence type="ECO:0000256" key="1">
    <source>
        <dbReference type="ARBA" id="ARBA00001941"/>
    </source>
</evidence>
<evidence type="ECO:0000256" key="5">
    <source>
        <dbReference type="ARBA" id="ARBA00022679"/>
    </source>
</evidence>
<dbReference type="Pfam" id="PF00456">
    <property type="entry name" value="Transketolase_N"/>
    <property type="match status" value="1"/>
</dbReference>
<dbReference type="STRING" id="109264.A0A1F7ZNL3"/>
<dbReference type="OrthoDB" id="10267175at2759"/>
<dbReference type="GO" id="GO:0046872">
    <property type="term" value="F:metal ion binding"/>
    <property type="evidence" value="ECO:0007669"/>
    <property type="project" value="UniProtKB-KW"/>
</dbReference>
<dbReference type="Pfam" id="PF02779">
    <property type="entry name" value="Transket_pyr"/>
    <property type="match status" value="1"/>
</dbReference>
<comment type="cofactor">
    <cofactor evidence="3">
        <name>thiamine diphosphate</name>
        <dbReference type="ChEBI" id="CHEBI:58937"/>
    </cofactor>
</comment>
<dbReference type="SUPFAM" id="SSF52518">
    <property type="entry name" value="Thiamin diphosphate-binding fold (THDP-binding)"/>
    <property type="match status" value="2"/>
</dbReference>
<gene>
    <name evidence="10" type="ORF">ABOM_010230</name>
</gene>
<dbReference type="Gene3D" id="3.40.50.970">
    <property type="match status" value="2"/>
</dbReference>
<dbReference type="RefSeq" id="XP_022384764.1">
    <property type="nucleotide sequence ID" value="XM_022537358.1"/>
</dbReference>
<evidence type="ECO:0000256" key="3">
    <source>
        <dbReference type="ARBA" id="ARBA00001964"/>
    </source>
</evidence>
<evidence type="ECO:0000256" key="8">
    <source>
        <dbReference type="ARBA" id="ARBA00023052"/>
    </source>
</evidence>
<feature type="domain" description="Transketolase-like pyrimidine-binding" evidence="9">
    <location>
        <begin position="375"/>
        <end position="550"/>
    </location>
</feature>
<comment type="caution">
    <text evidence="10">The sequence shown here is derived from an EMBL/GenBank/DDBJ whole genome shotgun (WGS) entry which is preliminary data.</text>
</comment>
<dbReference type="InterPro" id="IPR005474">
    <property type="entry name" value="Transketolase_N"/>
</dbReference>
<evidence type="ECO:0000256" key="2">
    <source>
        <dbReference type="ARBA" id="ARBA00001946"/>
    </source>
</evidence>
<comment type="similarity">
    <text evidence="4">Belongs to the transketolase family.</text>
</comment>
<keyword evidence="5" id="KW-0808">Transferase</keyword>
<dbReference type="InterPro" id="IPR029061">
    <property type="entry name" value="THDP-binding"/>
</dbReference>
<dbReference type="InterPro" id="IPR020826">
    <property type="entry name" value="Transketolase_BS"/>
</dbReference>
<sequence length="697" mass="76039">MTIPNQQSNMKRTSLSDNDQAVTDLRRLIIDCCRQNGGGHGGSAIGMVPLAVALWRHTMRFNPRNPEWFDRDRFVLSNGHAAILLYIMLHAAGYPEMTMDELRKYASPKTPDRNGQWEATLCHGHPEIEVPGVEVTTGPLGQGIANAVGLAIASKHLAAVFNKPGHRVISSKIYCTTGDGCLQEGVAQEAMAIAGHLGLDNLILCYDNNQVTCDGPLSWIVSEDTNSKMRALGWNVLDVWDGDDSVEEILAALRLAQMSTSKKPTFINIRTTIGYGTSRAGTFRSHHGTYTDEDAARFTNGDGDSVSHCLSQQTRDFFLPLIEQGNVLESGWNELVSTYAESFPQDAQHLRSRISGQLDVQDLLKTMNPNVGDPLATRQWNGAVFNTLMDNVSSMVAGGADLWNSNQMGDQSSRILGRDHYAGRVVRYGIREHAMAAISNGIAAFHPGSFIPVTATFLMFYLYAAPGVRMGALSHLRVIHVATHDSIGEGQNGPTHQPVEVDSLFRAMPNLLYIRPADEEEVIGAWMCALGNENKNVPSIISLARDPPSVRIPTTSRDSVALGGYVVLELDNALVTLVSCGSELQCAVMAARKLAGELGIPTRVVSMPCISLFEKQAETYQKAVLSDSPHIVSVEAYVSTIWARLCTASISMDSFGYSGAGSANFRRFGLDGDSIARKIQRHVQSTHVTAKRWVRLE</sequence>
<accession>A0A1F7ZNL3</accession>
<dbReference type="PANTHER" id="PTHR43522:SF6">
    <property type="entry name" value="TRANSKETOLASE-LIKE PYRIMIDINE-BINDING DOMAIN-CONTAINING PROTEIN-RELATED"/>
    <property type="match status" value="1"/>
</dbReference>
<dbReference type="GO" id="GO:0004802">
    <property type="term" value="F:transketolase activity"/>
    <property type="evidence" value="ECO:0007669"/>
    <property type="project" value="TreeGrafter"/>
</dbReference>
<evidence type="ECO:0000313" key="10">
    <source>
        <dbReference type="EMBL" id="OGM41047.1"/>
    </source>
</evidence>
<evidence type="ECO:0000256" key="7">
    <source>
        <dbReference type="ARBA" id="ARBA00022842"/>
    </source>
</evidence>
<keyword evidence="8" id="KW-0786">Thiamine pyrophosphate</keyword>
<evidence type="ECO:0000256" key="4">
    <source>
        <dbReference type="ARBA" id="ARBA00007131"/>
    </source>
</evidence>
<evidence type="ECO:0000259" key="9">
    <source>
        <dbReference type="SMART" id="SM00861"/>
    </source>
</evidence>
<dbReference type="EMBL" id="LYCR01000122">
    <property type="protein sequence ID" value="OGM41047.1"/>
    <property type="molecule type" value="Genomic_DNA"/>
</dbReference>
<dbReference type="CDD" id="cd07033">
    <property type="entry name" value="TPP_PYR_DXS_TK_like"/>
    <property type="match status" value="1"/>
</dbReference>
<dbReference type="InterPro" id="IPR005475">
    <property type="entry name" value="Transketolase-like_Pyr-bd"/>
</dbReference>
<dbReference type="InterPro" id="IPR009014">
    <property type="entry name" value="Transketo_C/PFOR_II"/>
</dbReference>
<dbReference type="PROSITE" id="PS00802">
    <property type="entry name" value="TRANSKETOLASE_2"/>
    <property type="match status" value="1"/>
</dbReference>
<dbReference type="Gene3D" id="3.40.50.920">
    <property type="match status" value="1"/>
</dbReference>
<dbReference type="GO" id="GO:0005829">
    <property type="term" value="C:cytosol"/>
    <property type="evidence" value="ECO:0007669"/>
    <property type="project" value="TreeGrafter"/>
</dbReference>
<dbReference type="GO" id="GO:0006098">
    <property type="term" value="P:pentose-phosphate shunt"/>
    <property type="evidence" value="ECO:0007669"/>
    <property type="project" value="TreeGrafter"/>
</dbReference>
<dbReference type="AlphaFoldDB" id="A0A1F7ZNL3"/>
<dbReference type="Pfam" id="PF22613">
    <property type="entry name" value="Transketolase_C_1"/>
    <property type="match status" value="1"/>
</dbReference>
<dbReference type="Proteomes" id="UP000179179">
    <property type="component" value="Unassembled WGS sequence"/>
</dbReference>
<reference evidence="10 11" key="1">
    <citation type="journal article" date="2016" name="Genome Biol. Evol.">
        <title>Draft genome sequence of an aflatoxigenic Aspergillus species, A. bombycis.</title>
        <authorList>
            <person name="Moore G.G."/>
            <person name="Mack B.M."/>
            <person name="Beltz S.B."/>
            <person name="Gilbert M.K."/>
        </authorList>
    </citation>
    <scope>NUCLEOTIDE SEQUENCE [LARGE SCALE GENOMIC DNA]</scope>
    <source>
        <strain evidence="11">NRRL 26010</strain>
    </source>
</reference>
<keyword evidence="11" id="KW-1185">Reference proteome</keyword>
<dbReference type="SMART" id="SM00861">
    <property type="entry name" value="Transket_pyr"/>
    <property type="match status" value="1"/>
</dbReference>
<dbReference type="GeneID" id="34453620"/>
<protein>
    <recommendedName>
        <fullName evidence="9">Transketolase-like pyrimidine-binding domain-containing protein</fullName>
    </recommendedName>
</protein>
<organism evidence="10 11">
    <name type="scientific">Aspergillus bombycis</name>
    <dbReference type="NCBI Taxonomy" id="109264"/>
    <lineage>
        <taxon>Eukaryota</taxon>
        <taxon>Fungi</taxon>
        <taxon>Dikarya</taxon>
        <taxon>Ascomycota</taxon>
        <taxon>Pezizomycotina</taxon>
        <taxon>Eurotiomycetes</taxon>
        <taxon>Eurotiomycetidae</taxon>
        <taxon>Eurotiales</taxon>
        <taxon>Aspergillaceae</taxon>
        <taxon>Aspergillus</taxon>
    </lineage>
</organism>
<proteinExistence type="inferred from homology"/>
<dbReference type="InterPro" id="IPR033247">
    <property type="entry name" value="Transketolase_fam"/>
</dbReference>
<keyword evidence="6" id="KW-0479">Metal-binding</keyword>
<dbReference type="SUPFAM" id="SSF52922">
    <property type="entry name" value="TK C-terminal domain-like"/>
    <property type="match status" value="1"/>
</dbReference>